<dbReference type="PIRSF" id="PIRSF006232">
    <property type="entry name" value="Pirin"/>
    <property type="match status" value="1"/>
</dbReference>
<reference evidence="6 7" key="1">
    <citation type="submission" date="2016-12" db="EMBL/GenBank/DDBJ databases">
        <title>Draft genome sequences of strains Salinicola socius SMB35, Salinicola sp. MH3R3-1 and Chromohalobacter sp. SMB17 from the Verkhnekamsk potash mining region of Russia.</title>
        <authorList>
            <person name="Mavrodi D.V."/>
            <person name="Olsson B.E."/>
            <person name="Korsakova E.S."/>
            <person name="Pyankova A."/>
            <person name="Mavrodi O.V."/>
            <person name="Plotnikova E.G."/>
        </authorList>
    </citation>
    <scope>NUCLEOTIDE SEQUENCE [LARGE SCALE GENOMIC DNA]</scope>
    <source>
        <strain evidence="6 7">SMB35</strain>
    </source>
</reference>
<dbReference type="OrthoDB" id="9780903at2"/>
<comment type="caution">
    <text evidence="6">The sequence shown here is derived from an EMBL/GenBank/DDBJ whole genome shotgun (WGS) entry which is preliminary data.</text>
</comment>
<comment type="similarity">
    <text evidence="1 3">Belongs to the pirin family.</text>
</comment>
<dbReference type="CDD" id="cd02910">
    <property type="entry name" value="cupin_Yhhw_N"/>
    <property type="match status" value="1"/>
</dbReference>
<evidence type="ECO:0000313" key="6">
    <source>
        <dbReference type="EMBL" id="OLO02963.1"/>
    </source>
</evidence>
<protein>
    <submittedName>
        <fullName evidence="6">Quercetin 2,3-dioxygenase</fullName>
    </submittedName>
</protein>
<proteinExistence type="inferred from homology"/>
<comment type="cofactor">
    <cofactor evidence="2">
        <name>Fe cation</name>
        <dbReference type="ChEBI" id="CHEBI:24875"/>
    </cofactor>
    <text evidence="2">Binds 1 Fe cation per subunit.</text>
</comment>
<dbReference type="GO" id="GO:0051213">
    <property type="term" value="F:dioxygenase activity"/>
    <property type="evidence" value="ECO:0007669"/>
    <property type="project" value="UniProtKB-KW"/>
</dbReference>
<evidence type="ECO:0000259" key="5">
    <source>
        <dbReference type="Pfam" id="PF17954"/>
    </source>
</evidence>
<keyword evidence="2" id="KW-0408">Iron</keyword>
<dbReference type="InterPro" id="IPR012093">
    <property type="entry name" value="Pirin"/>
</dbReference>
<sequence>MLTIRRGNERGYADHGWLKSYHSFSFAGYHDPKHVHFSALRVINEDRVAPGQGFGQHGHQDMEIFSYVLSGELGHRDTLGNGSSIGPGRVQIMTTGSGVEHSEFNHSASEPVHFLQIWLFPRERGLTPNYAEKDFDEADKRGQLRLILSPDGRDGSLTLQQDAFIYASLLDGEERAELTLAGDRQSYVHVVRGSITVNGQALEGGDALMLVDEPGVTLEQGEDAEVLVFDLPGVNPR</sequence>
<dbReference type="InterPro" id="IPR011051">
    <property type="entry name" value="RmlC_Cupin_sf"/>
</dbReference>
<feature type="binding site" evidence="2">
    <location>
        <position position="101"/>
    </location>
    <ligand>
        <name>Fe cation</name>
        <dbReference type="ChEBI" id="CHEBI:24875"/>
    </ligand>
</feature>
<keyword evidence="6" id="KW-0223">Dioxygenase</keyword>
<accession>A0A1Q8SNG3</accession>
<dbReference type="CDD" id="cd20311">
    <property type="entry name" value="cupin_Yhhw_C"/>
    <property type="match status" value="1"/>
</dbReference>
<name>A0A1Q8SNG3_9GAMM</name>
<organism evidence="6 7">
    <name type="scientific">Salinicola socius</name>
    <dbReference type="NCBI Taxonomy" id="404433"/>
    <lineage>
        <taxon>Bacteria</taxon>
        <taxon>Pseudomonadati</taxon>
        <taxon>Pseudomonadota</taxon>
        <taxon>Gammaproteobacteria</taxon>
        <taxon>Oceanospirillales</taxon>
        <taxon>Halomonadaceae</taxon>
        <taxon>Salinicola</taxon>
    </lineage>
</organism>
<feature type="domain" description="Pirin N-terminal" evidence="4">
    <location>
        <begin position="12"/>
        <end position="119"/>
    </location>
</feature>
<keyword evidence="6" id="KW-0560">Oxidoreductase</keyword>
<dbReference type="InterPro" id="IPR003829">
    <property type="entry name" value="Pirin_N_dom"/>
</dbReference>
<dbReference type="Gene3D" id="2.60.120.10">
    <property type="entry name" value="Jelly Rolls"/>
    <property type="match status" value="2"/>
</dbReference>
<dbReference type="EMBL" id="MSDO01000026">
    <property type="protein sequence ID" value="OLO02963.1"/>
    <property type="molecule type" value="Genomic_DNA"/>
</dbReference>
<dbReference type="Proteomes" id="UP000186878">
    <property type="component" value="Unassembled WGS sequence"/>
</dbReference>
<keyword evidence="2" id="KW-0479">Metal-binding</keyword>
<feature type="binding site" evidence="2">
    <location>
        <position position="103"/>
    </location>
    <ligand>
        <name>Fe cation</name>
        <dbReference type="ChEBI" id="CHEBI:24875"/>
    </ligand>
</feature>
<dbReference type="SUPFAM" id="SSF51182">
    <property type="entry name" value="RmlC-like cupins"/>
    <property type="match status" value="1"/>
</dbReference>
<evidence type="ECO:0000313" key="7">
    <source>
        <dbReference type="Proteomes" id="UP000186878"/>
    </source>
</evidence>
<dbReference type="InterPro" id="IPR041602">
    <property type="entry name" value="Quercetinase_C"/>
</dbReference>
<gene>
    <name evidence="6" type="ORF">BTW07_16625</name>
</gene>
<feature type="binding site" evidence="2">
    <location>
        <position position="57"/>
    </location>
    <ligand>
        <name>Fe cation</name>
        <dbReference type="ChEBI" id="CHEBI:24875"/>
    </ligand>
</feature>
<dbReference type="Pfam" id="PF02678">
    <property type="entry name" value="Pirin"/>
    <property type="match status" value="1"/>
</dbReference>
<feature type="binding site" evidence="2">
    <location>
        <position position="59"/>
    </location>
    <ligand>
        <name>Fe cation</name>
        <dbReference type="ChEBI" id="CHEBI:24875"/>
    </ligand>
</feature>
<evidence type="ECO:0000259" key="4">
    <source>
        <dbReference type="Pfam" id="PF02678"/>
    </source>
</evidence>
<keyword evidence="7" id="KW-1185">Reference proteome</keyword>
<dbReference type="STRING" id="404433.BTW07_16625"/>
<dbReference type="PANTHER" id="PTHR43212:SF3">
    <property type="entry name" value="QUERCETIN 2,3-DIOXYGENASE"/>
    <property type="match status" value="1"/>
</dbReference>
<dbReference type="PANTHER" id="PTHR43212">
    <property type="entry name" value="QUERCETIN 2,3-DIOXYGENASE"/>
    <property type="match status" value="1"/>
</dbReference>
<evidence type="ECO:0000256" key="3">
    <source>
        <dbReference type="RuleBase" id="RU003457"/>
    </source>
</evidence>
<evidence type="ECO:0000256" key="1">
    <source>
        <dbReference type="ARBA" id="ARBA00008416"/>
    </source>
</evidence>
<feature type="domain" description="Quercetin 2,3-dioxygenase C-terminal cupin" evidence="5">
    <location>
        <begin position="146"/>
        <end position="231"/>
    </location>
</feature>
<dbReference type="InterPro" id="IPR014710">
    <property type="entry name" value="RmlC-like_jellyroll"/>
</dbReference>
<dbReference type="RefSeq" id="WP_075571305.1">
    <property type="nucleotide sequence ID" value="NZ_MSDO01000026.1"/>
</dbReference>
<dbReference type="Pfam" id="PF17954">
    <property type="entry name" value="Pirin_C_2"/>
    <property type="match status" value="1"/>
</dbReference>
<evidence type="ECO:0000256" key="2">
    <source>
        <dbReference type="PIRSR" id="PIRSR006232-1"/>
    </source>
</evidence>
<dbReference type="AlphaFoldDB" id="A0A1Q8SNG3"/>
<dbReference type="GO" id="GO:0046872">
    <property type="term" value="F:metal ion binding"/>
    <property type="evidence" value="ECO:0007669"/>
    <property type="project" value="UniProtKB-KW"/>
</dbReference>